<name>A0A285D3R2_9BACI</name>
<organism evidence="2 3">
    <name type="scientific">Bacillus oleivorans</name>
    <dbReference type="NCBI Taxonomy" id="1448271"/>
    <lineage>
        <taxon>Bacteria</taxon>
        <taxon>Bacillati</taxon>
        <taxon>Bacillota</taxon>
        <taxon>Bacilli</taxon>
        <taxon>Bacillales</taxon>
        <taxon>Bacillaceae</taxon>
        <taxon>Bacillus</taxon>
    </lineage>
</organism>
<evidence type="ECO:0000259" key="1">
    <source>
        <dbReference type="Pfam" id="PF07978"/>
    </source>
</evidence>
<dbReference type="EMBL" id="OAOP01000009">
    <property type="protein sequence ID" value="SNX74335.1"/>
    <property type="molecule type" value="Genomic_DNA"/>
</dbReference>
<keyword evidence="3" id="KW-1185">Reference proteome</keyword>
<gene>
    <name evidence="2" type="ORF">SAMN05877753_10936</name>
</gene>
<dbReference type="Gene3D" id="3.30.70.100">
    <property type="match status" value="1"/>
</dbReference>
<dbReference type="InterPro" id="IPR012577">
    <property type="entry name" value="NIPSNAP"/>
</dbReference>
<feature type="domain" description="NIPSNAP" evidence="1">
    <location>
        <begin position="17"/>
        <end position="112"/>
    </location>
</feature>
<accession>A0A285D3R2</accession>
<dbReference type="AlphaFoldDB" id="A0A285D3R2"/>
<sequence length="252" mass="29135">MNQSKAKSTLKNYSPVVELRQYTLHPGQRDVLIELFDKEFVESQEEVGMKIIGQFRDLDDSNRFVWLRGFPDMQRRGEALSAFYFGPVWKKHRELANSTMVDSSNALLLRPVHSNSSFSLENERPPYDANDVPKELVVITTYYFDVPVGDEFIKFFEDSLKPELTASGSRILAYFVTEKSENNFPQLPVREGENLFIYFSSFMNEKAYEEHVNILEKSERWQGAIKEVLESSLNGKPEIKKLSPTSRSQLRG</sequence>
<dbReference type="RefSeq" id="WP_097159889.1">
    <property type="nucleotide sequence ID" value="NZ_JBEPMQ010000009.1"/>
</dbReference>
<evidence type="ECO:0000313" key="3">
    <source>
        <dbReference type="Proteomes" id="UP000219546"/>
    </source>
</evidence>
<dbReference type="InterPro" id="IPR011008">
    <property type="entry name" value="Dimeric_a/b-barrel"/>
</dbReference>
<protein>
    <submittedName>
        <fullName evidence="2">NIPSNAP protein</fullName>
    </submittedName>
</protein>
<proteinExistence type="predicted"/>
<reference evidence="2 3" key="1">
    <citation type="submission" date="2017-08" db="EMBL/GenBank/DDBJ databases">
        <authorList>
            <person name="de Groot N.N."/>
        </authorList>
    </citation>
    <scope>NUCLEOTIDE SEQUENCE [LARGE SCALE GENOMIC DNA]</scope>
    <source>
        <strain evidence="2 3">JC228</strain>
    </source>
</reference>
<dbReference type="Proteomes" id="UP000219546">
    <property type="component" value="Unassembled WGS sequence"/>
</dbReference>
<dbReference type="SUPFAM" id="SSF54909">
    <property type="entry name" value="Dimeric alpha+beta barrel"/>
    <property type="match status" value="1"/>
</dbReference>
<dbReference type="Pfam" id="PF07978">
    <property type="entry name" value="NIPSNAP"/>
    <property type="match status" value="1"/>
</dbReference>
<evidence type="ECO:0000313" key="2">
    <source>
        <dbReference type="EMBL" id="SNX74335.1"/>
    </source>
</evidence>
<dbReference type="OrthoDB" id="9809695at2"/>